<organism evidence="8 9">
    <name type="scientific">Viridothelium virens</name>
    <name type="common">Speckled blister lichen</name>
    <name type="synonym">Trypethelium virens</name>
    <dbReference type="NCBI Taxonomy" id="1048519"/>
    <lineage>
        <taxon>Eukaryota</taxon>
        <taxon>Fungi</taxon>
        <taxon>Dikarya</taxon>
        <taxon>Ascomycota</taxon>
        <taxon>Pezizomycotina</taxon>
        <taxon>Dothideomycetes</taxon>
        <taxon>Dothideomycetes incertae sedis</taxon>
        <taxon>Trypetheliales</taxon>
        <taxon>Trypetheliaceae</taxon>
        <taxon>Viridothelium</taxon>
    </lineage>
</organism>
<gene>
    <name evidence="8" type="ORF">EV356DRAFT_464366</name>
</gene>
<dbReference type="PANTHER" id="PTHR44533:SF4">
    <property type="entry name" value="DEAD_H RNA HELICASE, PUTATIVE-RELATED"/>
    <property type="match status" value="1"/>
</dbReference>
<dbReference type="SMART" id="SM00490">
    <property type="entry name" value="HELICc"/>
    <property type="match status" value="1"/>
</dbReference>
<dbReference type="PROSITE" id="PS51192">
    <property type="entry name" value="HELICASE_ATP_BIND_1"/>
    <property type="match status" value="1"/>
</dbReference>
<proteinExistence type="predicted"/>
<dbReference type="GO" id="GO:0016787">
    <property type="term" value="F:hydrolase activity"/>
    <property type="evidence" value="ECO:0007669"/>
    <property type="project" value="UniProtKB-KW"/>
</dbReference>
<dbReference type="InterPro" id="IPR014001">
    <property type="entry name" value="Helicase_ATP-bd"/>
</dbReference>
<dbReference type="InterPro" id="IPR055124">
    <property type="entry name" value="PIN-like_DDX60"/>
</dbReference>
<dbReference type="PANTHER" id="PTHR44533">
    <property type="entry name" value="DEAD/H RNA HELICASE, PUTATIVE-RELATED"/>
    <property type="match status" value="1"/>
</dbReference>
<feature type="compositionally biased region" description="Acidic residues" evidence="5">
    <location>
        <begin position="1770"/>
        <end position="1782"/>
    </location>
</feature>
<feature type="domain" description="Helicase ATP-binding" evidence="6">
    <location>
        <begin position="830"/>
        <end position="1005"/>
    </location>
</feature>
<feature type="domain" description="Helicase C-terminal" evidence="7">
    <location>
        <begin position="1270"/>
        <end position="1437"/>
    </location>
</feature>
<feature type="compositionally biased region" description="Polar residues" evidence="5">
    <location>
        <begin position="1783"/>
        <end position="1793"/>
    </location>
</feature>
<feature type="region of interest" description="Disordered" evidence="5">
    <location>
        <begin position="1770"/>
        <end position="1846"/>
    </location>
</feature>
<dbReference type="GO" id="GO:0004386">
    <property type="term" value="F:helicase activity"/>
    <property type="evidence" value="ECO:0007669"/>
    <property type="project" value="UniProtKB-KW"/>
</dbReference>
<evidence type="ECO:0000313" key="8">
    <source>
        <dbReference type="EMBL" id="KAF2235909.1"/>
    </source>
</evidence>
<accession>A0A6A6HDK2</accession>
<feature type="region of interest" description="Disordered" evidence="5">
    <location>
        <begin position="1"/>
        <end position="64"/>
    </location>
</feature>
<dbReference type="InterPro" id="IPR001650">
    <property type="entry name" value="Helicase_C-like"/>
</dbReference>
<dbReference type="Gene3D" id="3.40.50.300">
    <property type="entry name" value="P-loop containing nucleotide triphosphate hydrolases"/>
    <property type="match status" value="2"/>
</dbReference>
<feature type="compositionally biased region" description="Basic and acidic residues" evidence="5">
    <location>
        <begin position="635"/>
        <end position="647"/>
    </location>
</feature>
<evidence type="ECO:0000259" key="7">
    <source>
        <dbReference type="PROSITE" id="PS51194"/>
    </source>
</evidence>
<dbReference type="OrthoDB" id="2320933at2759"/>
<reference evidence="8" key="1">
    <citation type="journal article" date="2020" name="Stud. Mycol.">
        <title>101 Dothideomycetes genomes: a test case for predicting lifestyles and emergence of pathogens.</title>
        <authorList>
            <person name="Haridas S."/>
            <person name="Albert R."/>
            <person name="Binder M."/>
            <person name="Bloem J."/>
            <person name="Labutti K."/>
            <person name="Salamov A."/>
            <person name="Andreopoulos B."/>
            <person name="Baker S."/>
            <person name="Barry K."/>
            <person name="Bills G."/>
            <person name="Bluhm B."/>
            <person name="Cannon C."/>
            <person name="Castanera R."/>
            <person name="Culley D."/>
            <person name="Daum C."/>
            <person name="Ezra D."/>
            <person name="Gonzalez J."/>
            <person name="Henrissat B."/>
            <person name="Kuo A."/>
            <person name="Liang C."/>
            <person name="Lipzen A."/>
            <person name="Lutzoni F."/>
            <person name="Magnuson J."/>
            <person name="Mondo S."/>
            <person name="Nolan M."/>
            <person name="Ohm R."/>
            <person name="Pangilinan J."/>
            <person name="Park H.-J."/>
            <person name="Ramirez L."/>
            <person name="Alfaro M."/>
            <person name="Sun H."/>
            <person name="Tritt A."/>
            <person name="Yoshinaga Y."/>
            <person name="Zwiers L.-H."/>
            <person name="Turgeon B."/>
            <person name="Goodwin S."/>
            <person name="Spatafora J."/>
            <person name="Crous P."/>
            <person name="Grigoriev I."/>
        </authorList>
    </citation>
    <scope>NUCLEOTIDE SEQUENCE</scope>
    <source>
        <strain evidence="8">Tuck. ex Michener</strain>
    </source>
</reference>
<dbReference type="EMBL" id="ML991788">
    <property type="protein sequence ID" value="KAF2235909.1"/>
    <property type="molecule type" value="Genomic_DNA"/>
</dbReference>
<dbReference type="InterPro" id="IPR059032">
    <property type="entry name" value="WHD_DDX60"/>
</dbReference>
<feature type="region of interest" description="Disordered" evidence="5">
    <location>
        <begin position="590"/>
        <end position="647"/>
    </location>
</feature>
<dbReference type="SMART" id="SM00487">
    <property type="entry name" value="DEXDc"/>
    <property type="match status" value="1"/>
</dbReference>
<dbReference type="InterPro" id="IPR052431">
    <property type="entry name" value="SKI2_subfamily_helicases"/>
</dbReference>
<dbReference type="Proteomes" id="UP000800092">
    <property type="component" value="Unassembled WGS sequence"/>
</dbReference>
<dbReference type="SUPFAM" id="SSF52540">
    <property type="entry name" value="P-loop containing nucleoside triphosphate hydrolases"/>
    <property type="match status" value="1"/>
</dbReference>
<dbReference type="CDD" id="cd18025">
    <property type="entry name" value="DEXHc_DDX60"/>
    <property type="match status" value="1"/>
</dbReference>
<keyword evidence="9" id="KW-1185">Reference proteome</keyword>
<sequence length="1884" mass="211599">MVSTNEDAGEASTIEALSGPSRIPADASGSSDELDDGNFPNEPEIDNEIRDDVSSNTSDIESQDSQASKHVLRWYRTTHPRFVDLVGDYAGNELFLIEGDSLLLHCFAAPDLDFQNGYQLLHATFLVERFLQALLQRKCNFHIAFFDENKWLSLPSTSSPLLQEKCVFARAAIIRHLQINLGKTDPNVQINEFCSLRSRSFRDYLMQTGMYFVMCHDGALAENNEAQVEKAGKEPITRESDKVVQSDVARRVIIAYFLRDGYNVALINGLKWHDTKVMTAVLESPSRTVPFFELCSPHFDQQLPEYNANSLLDQEIPKLREYLDANKTLTEREVLSVLVVRAIFPGSQPDIEVMVTSFLYHSAMLRHLPLHRRSINSNRASEETDTFLQKLLRIATEILHCDRWPELMQDWCISCDVGDFVDGRLLNACSEAGRNGSLALQPGIGAAETWKLLTKLAAPQFGKSLAIKDDVPLYERQSSQFHAPHIETGAVLPFSNHVFDTHMESIRLSIDKSPSSELSRDAATIFRELSHWHNAKRPLTSTKANPTPQTQLQELKAQKRNQRFMAEMQNYSASLTHSVGGSLKRETIQVDTSTNGQGSHKNISKKYVQNKQPADKSSGGTKPEHSKKNKNAGKRAREEKLEAEQSRKAEEKVAIAISAWQNSCRVYEAQRYPQVQYTSAKGYLDTIDEKKREIIGAEVKCYMLNALLRLWISQCRTNDKNKGFPILALAFDTIRSIETTPGLTRTVVNNVKETIKALGFSQMSFRDSSVERPLPFQFSLAQSRGLNLTVHPSPLSFQLAYCGPYMDRNFDDAPDDRVPFRPDGWQRKVLDEIDAGHSLLVVAPTSAGKTFISFYAMRQVLRASNEGVLVYVAPTKALVNQIAAEIEARFSKTFPHGGGKSVWAIHTRDYRINNPTGCQVLVTVPHVLQIMLLSPSNAGAGDKSWSNRVKRIIFDEVHSIGQAEDGVVWEQLLLLAPCPIIALSATIGNPESFSDWLESTQKSLGHELTMVRHPYRYSDLRKFVYSAPTEFPFAGLPEPVDTSFARLGLDEARGFAFLHPVASLVNKSRGIPDDLHLEARDCETLWQAMKRHQVQGEKRWDVPDKLDPESQLPSVVRKIDVIKWEAGLKEVLRSWMADNSSPFDKVLDELSKPINRPIPSHTSNLRMTTLPLLCSLHEQDALPALLFNYNRTECEAIARTVLSQLKHAEDKYKATPKFQKRVKEKEDWEKAKALEAAKKTAKKPIKGKKGDEQDDGLTSKEMQRDAAETDFSSIASFDPEAPLDKFSFANTKKLSEDLDEIKMKLHKRGIDLWLIAALCRGIGVHHAGMNRGYRQTVEMLFRAGFLRVVIATGTLALGINMPTRTVVFSGDSVFLTALNYRQAAGRAGRRGFDVLGNVVFHGVTPDKVCRLVSSRLPELNGHFPITTTLVLRLFSLLHESKNSPFAVRAINSLLSQPRLYMGSSERKTEVLHHLRFSIEYLRRQHLLDSTGAPLNFAGCLAHLYYTENSSFAFHALLKGGYFHELCRNIRKNPPAILETLMLIMSHIFGRHECRRADKDFIEDIVKRSSSVVFLPKLPEQAVKILRAHNQETLDIFSTYVKTYVDQHMKEPETCLPLTKVKIGGDMATMQESSLPVLPPTKVRSAFVALSGHDDHFRSISDLCRTARDGVFLEEAVIPHVDIYPEETDTPLNAYLYDFFRNGSVQDLARANGIRKGDVWFALNDFSLVLATIVTSLQNFMKLTDNSDMDMLDLKGAFDAREDSKDNDLFEAEEGGEEAEQNLDSEQGPSQMRTGYQVPSPSSTTTKKMKAKKVADSWEDDDAEDEQTPVDTPPTSPTGTLTPSVEMHSSTGIADVGEGKGLLLVLEAFIRLKKEFDEKFRAIWA</sequence>
<evidence type="ECO:0000256" key="2">
    <source>
        <dbReference type="ARBA" id="ARBA00022801"/>
    </source>
</evidence>
<keyword evidence="1" id="KW-0547">Nucleotide-binding</keyword>
<dbReference type="PROSITE" id="PS51194">
    <property type="entry name" value="HELICASE_CTER"/>
    <property type="match status" value="1"/>
</dbReference>
<feature type="compositionally biased region" description="Polar residues" evidence="5">
    <location>
        <begin position="590"/>
        <end position="612"/>
    </location>
</feature>
<keyword evidence="3" id="KW-0347">Helicase</keyword>
<feature type="region of interest" description="Disordered" evidence="5">
    <location>
        <begin position="1239"/>
        <end position="1263"/>
    </location>
</feature>
<dbReference type="GO" id="GO:0005737">
    <property type="term" value="C:cytoplasm"/>
    <property type="evidence" value="ECO:0007669"/>
    <property type="project" value="TreeGrafter"/>
</dbReference>
<evidence type="ECO:0000256" key="3">
    <source>
        <dbReference type="ARBA" id="ARBA00022806"/>
    </source>
</evidence>
<dbReference type="Pfam" id="PF00271">
    <property type="entry name" value="Helicase_C"/>
    <property type="match status" value="1"/>
</dbReference>
<dbReference type="Pfam" id="PF00270">
    <property type="entry name" value="DEAD"/>
    <property type="match status" value="1"/>
</dbReference>
<keyword evidence="4" id="KW-0067">ATP-binding</keyword>
<evidence type="ECO:0000259" key="6">
    <source>
        <dbReference type="PROSITE" id="PS51192"/>
    </source>
</evidence>
<evidence type="ECO:0000256" key="5">
    <source>
        <dbReference type="SAM" id="MobiDB-lite"/>
    </source>
</evidence>
<dbReference type="InterPro" id="IPR027417">
    <property type="entry name" value="P-loop_NTPase"/>
</dbReference>
<feature type="compositionally biased region" description="Acidic residues" evidence="5">
    <location>
        <begin position="1816"/>
        <end position="1827"/>
    </location>
</feature>
<dbReference type="GO" id="GO:0005524">
    <property type="term" value="F:ATP binding"/>
    <property type="evidence" value="ECO:0007669"/>
    <property type="project" value="UniProtKB-KW"/>
</dbReference>
<name>A0A6A6HDK2_VIRVR</name>
<dbReference type="GO" id="GO:0003676">
    <property type="term" value="F:nucleic acid binding"/>
    <property type="evidence" value="ECO:0007669"/>
    <property type="project" value="InterPro"/>
</dbReference>
<feature type="compositionally biased region" description="Polar residues" evidence="5">
    <location>
        <begin position="54"/>
        <end position="64"/>
    </location>
</feature>
<evidence type="ECO:0000256" key="1">
    <source>
        <dbReference type="ARBA" id="ARBA00022741"/>
    </source>
</evidence>
<evidence type="ECO:0000313" key="9">
    <source>
        <dbReference type="Proteomes" id="UP000800092"/>
    </source>
</evidence>
<evidence type="ECO:0000256" key="4">
    <source>
        <dbReference type="ARBA" id="ARBA00022840"/>
    </source>
</evidence>
<protein>
    <submittedName>
        <fullName evidence="8">P-loop containing nucleoside triphosphate hydrolase protein</fullName>
    </submittedName>
</protein>
<feature type="compositionally biased region" description="Basic residues" evidence="5">
    <location>
        <begin position="625"/>
        <end position="634"/>
    </location>
</feature>
<dbReference type="InterPro" id="IPR011545">
    <property type="entry name" value="DEAD/DEAH_box_helicase_dom"/>
</dbReference>
<dbReference type="Pfam" id="PF26076">
    <property type="entry name" value="WHD_DDX60"/>
    <property type="match status" value="1"/>
</dbReference>
<dbReference type="FunFam" id="3.40.50.300:FF:001039">
    <property type="entry name" value="ATP-dependent RNA helicase DDX60"/>
    <property type="match status" value="1"/>
</dbReference>
<dbReference type="Pfam" id="PF23002">
    <property type="entry name" value="PIN-like_DDX60"/>
    <property type="match status" value="1"/>
</dbReference>
<keyword evidence="2 8" id="KW-0378">Hydrolase</keyword>